<feature type="signal peptide" evidence="1">
    <location>
        <begin position="1"/>
        <end position="23"/>
    </location>
</feature>
<reference evidence="2 3" key="1">
    <citation type="submission" date="2020-09" db="EMBL/GenBank/DDBJ databases">
        <title>Echinicola sp. CAU 1574 isolated from sand of Sido Beach.</title>
        <authorList>
            <person name="Kim W."/>
        </authorList>
    </citation>
    <scope>NUCLEOTIDE SEQUENCE [LARGE SCALE GENOMIC DNA]</scope>
    <source>
        <strain evidence="2 3">CAU 1574</strain>
    </source>
</reference>
<organism evidence="2 3">
    <name type="scientific">Echinicola arenosa</name>
    <dbReference type="NCBI Taxonomy" id="2774144"/>
    <lineage>
        <taxon>Bacteria</taxon>
        <taxon>Pseudomonadati</taxon>
        <taxon>Bacteroidota</taxon>
        <taxon>Cytophagia</taxon>
        <taxon>Cytophagales</taxon>
        <taxon>Cyclobacteriaceae</taxon>
        <taxon>Echinicola</taxon>
    </lineage>
</organism>
<proteinExistence type="predicted"/>
<dbReference type="RefSeq" id="WP_192010929.1">
    <property type="nucleotide sequence ID" value="NZ_JACYTQ010000005.1"/>
</dbReference>
<dbReference type="Proteomes" id="UP000647133">
    <property type="component" value="Unassembled WGS sequence"/>
</dbReference>
<dbReference type="Pfam" id="PF12771">
    <property type="entry name" value="SusD-like_2"/>
    <property type="match status" value="1"/>
</dbReference>
<sequence>MKRIFNTLFLLSLIALSSCSEFLGDNVDPNRATSATPELVLPNALTRTASLTRSFNTSAGWIVGYTANAGGYGGWGSTVTYNFTTGSYAGTWESTYDDLNNYQYIEESTADFPELGYYNAVAKVMKVYDFQMLVDVFGDLPYTEGLQGSANVTPGYDDQVSIYQDFVAQLDAAIDVFANSTVAQPMGNGDVMFGGDVDEWAKFANTLKLRVLIRLASSDEGNSFATSALASIDTGIGFLEEDAMVNPGYIASSGKQNPYWETYHTNASGSLSGSGRSAIPSTYVYSFYNGNKILDQGRGAAVYREFPTGTPRGQLGNLTDNPAALSNQTSWYVGEGTGVNASNTIGLLKSRTAGVPMMLAAESYLLQAEAYMKGYISGDDAAAFEEGVIASYRYLYKEASGEVRAGMDPVADFETYKADNPDNYLVVYDLAATDEERLEAIITQKYIALNFIHGQEAWAEFRRTAYPAIVNGSSVASETFASILSTSTRADKLPVRFLYPDTEFQLNPNNVPTGMDQFVNTIFWQGQ</sequence>
<keyword evidence="3" id="KW-1185">Reference proteome</keyword>
<evidence type="ECO:0000313" key="3">
    <source>
        <dbReference type="Proteomes" id="UP000647133"/>
    </source>
</evidence>
<dbReference type="PROSITE" id="PS51257">
    <property type="entry name" value="PROKAR_LIPOPROTEIN"/>
    <property type="match status" value="1"/>
</dbReference>
<dbReference type="InterPro" id="IPR011990">
    <property type="entry name" value="TPR-like_helical_dom_sf"/>
</dbReference>
<comment type="caution">
    <text evidence="2">The sequence shown here is derived from an EMBL/GenBank/DDBJ whole genome shotgun (WGS) entry which is preliminary data.</text>
</comment>
<dbReference type="InterPro" id="IPR041662">
    <property type="entry name" value="SusD-like_2"/>
</dbReference>
<keyword evidence="2" id="KW-0449">Lipoprotein</keyword>
<accession>A0ABR9AML4</accession>
<dbReference type="EMBL" id="JACYTQ010000005">
    <property type="protein sequence ID" value="MBD8490047.1"/>
    <property type="molecule type" value="Genomic_DNA"/>
</dbReference>
<feature type="chain" id="PRO_5046307871" evidence="1">
    <location>
        <begin position="24"/>
        <end position="527"/>
    </location>
</feature>
<gene>
    <name evidence="2" type="ORF">IFO69_14920</name>
</gene>
<dbReference type="SUPFAM" id="SSF48452">
    <property type="entry name" value="TPR-like"/>
    <property type="match status" value="1"/>
</dbReference>
<evidence type="ECO:0000256" key="1">
    <source>
        <dbReference type="SAM" id="SignalP"/>
    </source>
</evidence>
<evidence type="ECO:0000313" key="2">
    <source>
        <dbReference type="EMBL" id="MBD8490047.1"/>
    </source>
</evidence>
<name>A0ABR9AML4_9BACT</name>
<dbReference type="Gene3D" id="1.25.40.390">
    <property type="match status" value="1"/>
</dbReference>
<keyword evidence="1" id="KW-0732">Signal</keyword>
<protein>
    <submittedName>
        <fullName evidence="2">SusD/RagB family nutrient-binding outer membrane lipoprotein</fullName>
    </submittedName>
</protein>